<name>A0A0J8IYJ3_9PSED</name>
<gene>
    <name evidence="1" type="ORF">ACR52_00330</name>
</gene>
<comment type="caution">
    <text evidence="1">The sequence shown here is derived from an EMBL/GenBank/DDBJ whole genome shotgun (WGS) entry which is preliminary data.</text>
</comment>
<sequence>MDIFEGSSEQGLTRRIAGFAAFKSERLPVLHEFCTSLGFEQPHEVLNTPGKFLAQLDSGFRSAVISEANRVWFITRIGYYIGEYLATRYDGYWQVDEDPASPTFTRYVVGGFSFDGVTTPMVDPMEMAQVYADTPAPRSLVQEIDKVLVK</sequence>
<proteinExistence type="predicted"/>
<evidence type="ECO:0000313" key="1">
    <source>
        <dbReference type="EMBL" id="KMT57101.1"/>
    </source>
</evidence>
<dbReference type="OrthoDB" id="1495835at2"/>
<reference evidence="1 2" key="1">
    <citation type="submission" date="2015-06" db="EMBL/GenBank/DDBJ databases">
        <title>Draft genome sequence of an Antarctic Pseudomonas sp. strain KG01 with full potential for biotechnological applications.</title>
        <authorList>
            <person name="Pavlov M.S."/>
            <person name="Lira F."/>
            <person name="Martinez J.L."/>
            <person name="Marshall S.H."/>
        </authorList>
    </citation>
    <scope>NUCLEOTIDE SEQUENCE [LARGE SCALE GENOMIC DNA]</scope>
    <source>
        <strain evidence="1 2">KG01</strain>
    </source>
</reference>
<evidence type="ECO:0000313" key="2">
    <source>
        <dbReference type="Proteomes" id="UP000037551"/>
    </source>
</evidence>
<dbReference type="PATRIC" id="fig|1674920.3.peg.64"/>
<keyword evidence="2" id="KW-1185">Reference proteome</keyword>
<dbReference type="AlphaFoldDB" id="A0A0J8IYJ3"/>
<dbReference type="Proteomes" id="UP000037551">
    <property type="component" value="Unassembled WGS sequence"/>
</dbReference>
<organism evidence="1 2">
    <name type="scientific">Pseudomonas fildesensis</name>
    <dbReference type="NCBI Taxonomy" id="1674920"/>
    <lineage>
        <taxon>Bacteria</taxon>
        <taxon>Pseudomonadati</taxon>
        <taxon>Pseudomonadota</taxon>
        <taxon>Gammaproteobacteria</taxon>
        <taxon>Pseudomonadales</taxon>
        <taxon>Pseudomonadaceae</taxon>
        <taxon>Pseudomonas</taxon>
    </lineage>
</organism>
<dbReference type="EMBL" id="LFMW01000001">
    <property type="protein sequence ID" value="KMT57101.1"/>
    <property type="molecule type" value="Genomic_DNA"/>
</dbReference>
<protein>
    <submittedName>
        <fullName evidence="1">Uncharacterized protein</fullName>
    </submittedName>
</protein>
<accession>A0A0J8IYJ3</accession>
<dbReference type="RefSeq" id="WP_048719208.1">
    <property type="nucleotide sequence ID" value="NZ_JBJGXJ010000002.1"/>
</dbReference>